<organism evidence="1 2">
    <name type="scientific">Haloferax marinisediminis</name>
    <dbReference type="NCBI Taxonomy" id="2666142"/>
    <lineage>
        <taxon>Archaea</taxon>
        <taxon>Methanobacteriati</taxon>
        <taxon>Methanobacteriota</taxon>
        <taxon>Stenosarchaea group</taxon>
        <taxon>Halobacteria</taxon>
        <taxon>Halobacteriales</taxon>
        <taxon>Haloferacaceae</taxon>
        <taxon>Haloferax</taxon>
    </lineage>
</organism>
<protein>
    <submittedName>
        <fullName evidence="1">Uncharacterized protein</fullName>
    </submittedName>
</protein>
<dbReference type="AlphaFoldDB" id="A0A6G1Z0C8"/>
<comment type="caution">
    <text evidence="1">The sequence shown here is derived from an EMBL/GenBank/DDBJ whole genome shotgun (WGS) entry which is preliminary data.</text>
</comment>
<sequence length="46" mass="5307">MTEDHFKLLLDEPTDVEEVVLGFRLNGEFHELVSVSPPVEAILRER</sequence>
<keyword evidence="2" id="KW-1185">Reference proteome</keyword>
<accession>A0A6G1Z0C8</accession>
<reference evidence="1 2" key="1">
    <citation type="submission" date="2019-11" db="EMBL/GenBank/DDBJ databases">
        <title>Whole genome sequence of Haloferax sp. MBLA0077.</title>
        <authorList>
            <person name="Seo M.-J."/>
            <person name="Cho E.-S."/>
        </authorList>
    </citation>
    <scope>NUCLEOTIDE SEQUENCE [LARGE SCALE GENOMIC DNA]</scope>
    <source>
        <strain evidence="1 2">MBLA0077</strain>
    </source>
</reference>
<evidence type="ECO:0000313" key="1">
    <source>
        <dbReference type="EMBL" id="MRW79945.1"/>
    </source>
</evidence>
<dbReference type="EMBL" id="WKJP01000001">
    <property type="protein sequence ID" value="MRW79945.1"/>
    <property type="molecule type" value="Genomic_DNA"/>
</dbReference>
<dbReference type="RefSeq" id="WP_154269698.1">
    <property type="nucleotide sequence ID" value="NZ_WKJP01000001.1"/>
</dbReference>
<gene>
    <name evidence="1" type="ORF">GJR98_04350</name>
</gene>
<dbReference type="OrthoDB" id="285201at2157"/>
<evidence type="ECO:0000313" key="2">
    <source>
        <dbReference type="Proteomes" id="UP000474628"/>
    </source>
</evidence>
<proteinExistence type="predicted"/>
<name>A0A6G1Z0C8_9EURY</name>
<dbReference type="Proteomes" id="UP000474628">
    <property type="component" value="Unassembled WGS sequence"/>
</dbReference>